<comment type="caution">
    <text evidence="1">The sequence shown here is derived from an EMBL/GenBank/DDBJ whole genome shotgun (WGS) entry which is preliminary data.</text>
</comment>
<evidence type="ECO:0000313" key="2">
    <source>
        <dbReference type="Proteomes" id="UP001221142"/>
    </source>
</evidence>
<dbReference type="EMBL" id="JARKIF010000012">
    <property type="protein sequence ID" value="KAJ7626123.1"/>
    <property type="molecule type" value="Genomic_DNA"/>
</dbReference>
<evidence type="ECO:0000313" key="1">
    <source>
        <dbReference type="EMBL" id="KAJ7626123.1"/>
    </source>
</evidence>
<sequence length="81" mass="8870">MLSLEILIEVTLALRVIAIYGFNRAVVLCFITATSTVAGVGIWGETKYEEHTDLREEPGLPGCHAAFSRAAAIRAYFSPRD</sequence>
<gene>
    <name evidence="1" type="ORF">FB45DRAFT_1030431</name>
</gene>
<name>A0AAD7BNI0_9AGAR</name>
<reference evidence="1" key="1">
    <citation type="submission" date="2023-03" db="EMBL/GenBank/DDBJ databases">
        <title>Massive genome expansion in bonnet fungi (Mycena s.s.) driven by repeated elements and novel gene families across ecological guilds.</title>
        <authorList>
            <consortium name="Lawrence Berkeley National Laboratory"/>
            <person name="Harder C.B."/>
            <person name="Miyauchi S."/>
            <person name="Viragh M."/>
            <person name="Kuo A."/>
            <person name="Thoen E."/>
            <person name="Andreopoulos B."/>
            <person name="Lu D."/>
            <person name="Skrede I."/>
            <person name="Drula E."/>
            <person name="Henrissat B."/>
            <person name="Morin E."/>
            <person name="Kohler A."/>
            <person name="Barry K."/>
            <person name="LaButti K."/>
            <person name="Morin E."/>
            <person name="Salamov A."/>
            <person name="Lipzen A."/>
            <person name="Mereny Z."/>
            <person name="Hegedus B."/>
            <person name="Baldrian P."/>
            <person name="Stursova M."/>
            <person name="Weitz H."/>
            <person name="Taylor A."/>
            <person name="Grigoriev I.V."/>
            <person name="Nagy L.G."/>
            <person name="Martin F."/>
            <person name="Kauserud H."/>
        </authorList>
    </citation>
    <scope>NUCLEOTIDE SEQUENCE</scope>
    <source>
        <strain evidence="1">9284</strain>
    </source>
</reference>
<dbReference type="Proteomes" id="UP001221142">
    <property type="component" value="Unassembled WGS sequence"/>
</dbReference>
<accession>A0AAD7BNI0</accession>
<dbReference type="AlphaFoldDB" id="A0AAD7BNI0"/>
<protein>
    <submittedName>
        <fullName evidence="1">Uncharacterized protein</fullName>
    </submittedName>
</protein>
<keyword evidence="2" id="KW-1185">Reference proteome</keyword>
<organism evidence="1 2">
    <name type="scientific">Roridomyces roridus</name>
    <dbReference type="NCBI Taxonomy" id="1738132"/>
    <lineage>
        <taxon>Eukaryota</taxon>
        <taxon>Fungi</taxon>
        <taxon>Dikarya</taxon>
        <taxon>Basidiomycota</taxon>
        <taxon>Agaricomycotina</taxon>
        <taxon>Agaricomycetes</taxon>
        <taxon>Agaricomycetidae</taxon>
        <taxon>Agaricales</taxon>
        <taxon>Marasmiineae</taxon>
        <taxon>Mycenaceae</taxon>
        <taxon>Roridomyces</taxon>
    </lineage>
</organism>
<proteinExistence type="predicted"/>